<dbReference type="EMBL" id="JAPTSV010000116">
    <property type="protein sequence ID" value="KAJ1519234.1"/>
    <property type="molecule type" value="Genomic_DNA"/>
</dbReference>
<dbReference type="InterPro" id="IPR043472">
    <property type="entry name" value="Macro_dom-like"/>
</dbReference>
<dbReference type="PANTHER" id="PTHR12521">
    <property type="entry name" value="PROTEIN C6ORF130"/>
    <property type="match status" value="1"/>
</dbReference>
<feature type="domain" description="Macro" evidence="1">
    <location>
        <begin position="1"/>
        <end position="141"/>
    </location>
</feature>
<evidence type="ECO:0000259" key="1">
    <source>
        <dbReference type="PROSITE" id="PS51154"/>
    </source>
</evidence>
<evidence type="ECO:0000313" key="2">
    <source>
        <dbReference type="EMBL" id="KAJ1519234.1"/>
    </source>
</evidence>
<dbReference type="GO" id="GO:0140291">
    <property type="term" value="P:peptidyl-glutamate ADP-deribosylation"/>
    <property type="evidence" value="ECO:0007669"/>
    <property type="project" value="TreeGrafter"/>
</dbReference>
<reference evidence="2" key="1">
    <citation type="submission" date="2022-12" db="EMBL/GenBank/DDBJ databases">
        <title>Chromosome-level genome assembly of the bean flower thrips Megalurothrips usitatus.</title>
        <authorList>
            <person name="Ma L."/>
            <person name="Liu Q."/>
            <person name="Li H."/>
            <person name="Cai W."/>
        </authorList>
    </citation>
    <scope>NUCLEOTIDE SEQUENCE</scope>
    <source>
        <strain evidence="2">Cailab_2022a</strain>
    </source>
</reference>
<dbReference type="Gene3D" id="3.40.220.10">
    <property type="entry name" value="Leucine Aminopeptidase, subunit E, domain 1"/>
    <property type="match status" value="1"/>
</dbReference>
<dbReference type="InterPro" id="IPR002589">
    <property type="entry name" value="Macro_dom"/>
</dbReference>
<dbReference type="InterPro" id="IPR050892">
    <property type="entry name" value="ADP-ribose_metab_enzymes"/>
</dbReference>
<keyword evidence="3" id="KW-1185">Reference proteome</keyword>
<evidence type="ECO:0000313" key="3">
    <source>
        <dbReference type="Proteomes" id="UP001075354"/>
    </source>
</evidence>
<dbReference type="Proteomes" id="UP001075354">
    <property type="component" value="Unassembled WGS sequence"/>
</dbReference>
<dbReference type="PANTHER" id="PTHR12521:SF0">
    <property type="entry name" value="ADP-RIBOSE GLYCOHYDROLASE OARD1"/>
    <property type="match status" value="1"/>
</dbReference>
<dbReference type="PROSITE" id="PS51154">
    <property type="entry name" value="MACRO"/>
    <property type="match status" value="1"/>
</dbReference>
<dbReference type="AlphaFoldDB" id="A0AAV7X017"/>
<proteinExistence type="predicted"/>
<protein>
    <recommendedName>
        <fullName evidence="1">Macro domain-containing protein</fullName>
    </recommendedName>
</protein>
<accession>A0AAV7X017</accession>
<name>A0AAV7X017_9NEOP</name>
<sequence>MRIVFEYSPVQTAPEGVPIVHCVSWCGKMGAGVARTLNSIFDLKTEFQATERYGPGLVAIPRYNRYILNLITKKYFFEKPTLDDFKQALLFLREFIIQHNCKHVAAPALGTGRDKLPMEAVLDALAEALDGLDVVVHIHIA</sequence>
<dbReference type="SUPFAM" id="SSF52949">
    <property type="entry name" value="Macro domain-like"/>
    <property type="match status" value="1"/>
</dbReference>
<organism evidence="2 3">
    <name type="scientific">Megalurothrips usitatus</name>
    <name type="common">bean blossom thrips</name>
    <dbReference type="NCBI Taxonomy" id="439358"/>
    <lineage>
        <taxon>Eukaryota</taxon>
        <taxon>Metazoa</taxon>
        <taxon>Ecdysozoa</taxon>
        <taxon>Arthropoda</taxon>
        <taxon>Hexapoda</taxon>
        <taxon>Insecta</taxon>
        <taxon>Pterygota</taxon>
        <taxon>Neoptera</taxon>
        <taxon>Paraneoptera</taxon>
        <taxon>Thysanoptera</taxon>
        <taxon>Terebrantia</taxon>
        <taxon>Thripoidea</taxon>
        <taxon>Thripidae</taxon>
        <taxon>Megalurothrips</taxon>
    </lineage>
</organism>
<comment type="caution">
    <text evidence="2">The sequence shown here is derived from an EMBL/GenBank/DDBJ whole genome shotgun (WGS) entry which is preliminary data.</text>
</comment>
<gene>
    <name evidence="2" type="ORF">ONE63_011160</name>
</gene>